<dbReference type="PANTHER" id="PTHR14614">
    <property type="entry name" value="HEPATOCELLULAR CARCINOMA-ASSOCIATED ANTIGEN"/>
    <property type="match status" value="1"/>
</dbReference>
<protein>
    <submittedName>
        <fullName evidence="1">UPF0665 family protein C23C4.06c</fullName>
    </submittedName>
</protein>
<keyword evidence="2" id="KW-1185">Reference proteome</keyword>
<dbReference type="GO" id="GO:0005829">
    <property type="term" value="C:cytosol"/>
    <property type="evidence" value="ECO:0007669"/>
    <property type="project" value="TreeGrafter"/>
</dbReference>
<sequence length="415" mass="46141">MHYIRLLRAPKLTYQGDKKYPWTLNVVLTVTTDLGDSFLVDDEPVKLKVTAGWEQRTVDKNQEPMKVAAEKVLRWSPGMRVLKADIPAQHLAGQSFVPNTASGPMRVLIRAAGSKTGELAADIALAGAGGSCGKIMPLWADVHTPASADVPTTCVRRILRSQDMSEPYIEIEEDIGESIARHIWDAGLVAVSRLWLLNGKHSNSTDEHPISMSNFHALLFDRGPINILELGCGVGILGIGLAQMMAREKGTLEEPGTILMTDLPEAEERASANIDRLARVGTAPIRPEYENLDWDDGREGNFGPLVKSRFWHLVILSDCTYNVDALPALVDTWTAIHKQNLSKSPDGKARTRVAVAMKKRHSDEERLWQLVGEEGWSLDEESVTELPVLGEENQRIFLYLFESQRTDFENRLTQS</sequence>
<dbReference type="PANTHER" id="PTHR14614:SF132">
    <property type="entry name" value="PROTEIN-LYSINE METHYLTRANSFERASE C42C1.13"/>
    <property type="match status" value="1"/>
</dbReference>
<gene>
    <name evidence="1" type="ORF">CCHL11_02503</name>
</gene>
<dbReference type="AlphaFoldDB" id="A0A1Q8S9B6"/>
<dbReference type="GO" id="GO:0008757">
    <property type="term" value="F:S-adenosylmethionine-dependent methyltransferase activity"/>
    <property type="evidence" value="ECO:0007669"/>
    <property type="project" value="UniProtKB-ARBA"/>
</dbReference>
<reference evidence="1 2" key="1">
    <citation type="submission" date="2016-11" db="EMBL/GenBank/DDBJ databases">
        <title>Draft Genome Assembly of Colletotrichum chlorophyti a pathogen of herbaceous plants.</title>
        <authorList>
            <person name="Gan P."/>
            <person name="Narusaka M."/>
            <person name="Tsushima A."/>
            <person name="Narusaka Y."/>
            <person name="Takano Y."/>
            <person name="Shirasu K."/>
        </authorList>
    </citation>
    <scope>NUCLEOTIDE SEQUENCE [LARGE SCALE GENOMIC DNA]</scope>
    <source>
        <strain evidence="1 2">NTL11</strain>
    </source>
</reference>
<dbReference type="InterPro" id="IPR029063">
    <property type="entry name" value="SAM-dependent_MTases_sf"/>
</dbReference>
<accession>A0A1Q8S9B6</accession>
<comment type="caution">
    <text evidence="1">The sequence shown here is derived from an EMBL/GenBank/DDBJ whole genome shotgun (WGS) entry which is preliminary data.</text>
</comment>
<dbReference type="OrthoDB" id="413520at2759"/>
<dbReference type="Pfam" id="PF10294">
    <property type="entry name" value="Methyltransf_16"/>
    <property type="match status" value="1"/>
</dbReference>
<dbReference type="STRING" id="708187.A0A1Q8S9B6"/>
<evidence type="ECO:0000313" key="1">
    <source>
        <dbReference type="EMBL" id="OLN97961.1"/>
    </source>
</evidence>
<dbReference type="Proteomes" id="UP000186583">
    <property type="component" value="Unassembled WGS sequence"/>
</dbReference>
<name>A0A1Q8S9B6_9PEZI</name>
<organism evidence="1 2">
    <name type="scientific">Colletotrichum chlorophyti</name>
    <dbReference type="NCBI Taxonomy" id="708187"/>
    <lineage>
        <taxon>Eukaryota</taxon>
        <taxon>Fungi</taxon>
        <taxon>Dikarya</taxon>
        <taxon>Ascomycota</taxon>
        <taxon>Pezizomycotina</taxon>
        <taxon>Sordariomycetes</taxon>
        <taxon>Hypocreomycetidae</taxon>
        <taxon>Glomerellales</taxon>
        <taxon>Glomerellaceae</taxon>
        <taxon>Colletotrichum</taxon>
    </lineage>
</organism>
<evidence type="ECO:0000313" key="2">
    <source>
        <dbReference type="Proteomes" id="UP000186583"/>
    </source>
</evidence>
<dbReference type="SUPFAM" id="SSF53335">
    <property type="entry name" value="S-adenosyl-L-methionine-dependent methyltransferases"/>
    <property type="match status" value="1"/>
</dbReference>
<dbReference type="InterPro" id="IPR019410">
    <property type="entry name" value="Methyltransf_16"/>
</dbReference>
<dbReference type="Gene3D" id="3.40.50.150">
    <property type="entry name" value="Vaccinia Virus protein VP39"/>
    <property type="match status" value="1"/>
</dbReference>
<dbReference type="EMBL" id="MPGH01000002">
    <property type="protein sequence ID" value="OLN97961.1"/>
    <property type="molecule type" value="Genomic_DNA"/>
</dbReference>
<proteinExistence type="predicted"/>